<dbReference type="Gene3D" id="3.10.10.10">
    <property type="entry name" value="HIV Type 1 Reverse Transcriptase, subunit A, domain 1"/>
    <property type="match status" value="1"/>
</dbReference>
<evidence type="ECO:0000313" key="9">
    <source>
        <dbReference type="EnsemblMetazoa" id="AALFPA23_018237.P26795"/>
    </source>
</evidence>
<reference evidence="10" key="1">
    <citation type="journal article" date="2015" name="Proc. Natl. Acad. Sci. U.S.A.">
        <title>Genome sequence of the Asian Tiger mosquito, Aedes albopictus, reveals insights into its biology, genetics, and evolution.</title>
        <authorList>
            <person name="Chen X.G."/>
            <person name="Jiang X."/>
            <person name="Gu J."/>
            <person name="Xu M."/>
            <person name="Wu Y."/>
            <person name="Deng Y."/>
            <person name="Zhang C."/>
            <person name="Bonizzoni M."/>
            <person name="Dermauw W."/>
            <person name="Vontas J."/>
            <person name="Armbruster P."/>
            <person name="Huang X."/>
            <person name="Yang Y."/>
            <person name="Zhang H."/>
            <person name="He W."/>
            <person name="Peng H."/>
            <person name="Liu Y."/>
            <person name="Wu K."/>
            <person name="Chen J."/>
            <person name="Lirakis M."/>
            <person name="Topalis P."/>
            <person name="Van Leeuwen T."/>
            <person name="Hall A.B."/>
            <person name="Jiang X."/>
            <person name="Thorpe C."/>
            <person name="Mueller R.L."/>
            <person name="Sun C."/>
            <person name="Waterhouse R.M."/>
            <person name="Yan G."/>
            <person name="Tu Z.J."/>
            <person name="Fang X."/>
            <person name="James A.A."/>
        </authorList>
    </citation>
    <scope>NUCLEOTIDE SEQUENCE [LARGE SCALE GENOMIC DNA]</scope>
    <source>
        <strain evidence="10">Foshan</strain>
    </source>
</reference>
<sequence>MERNLENVSEDGLAGAYVLSANQRDTAEELEEHQPEDGTFAVPSGYDSGAAGSSAGSSKKKISKKKLLKELKEAVEKNNYLGEQVTRLSAEQSLADTLRHVRSSTTPEEIPDSRSEAMLISTMSNWTLGTLNIPECTPAEGESEIDKRAYEFWKETLVASLQLVNSADEKAKFGVFKIKAGAKLREIFSTTDSTTAMPDEHTAPFSNALARLDDYFGSRNYILSQRGKLMNLCQLPSESSVEFVRRVASAAKLCNYGNDEEMEAVVRVVTTGASDSRIRILARRNWVKQGSMKGLIDQVREHEQEQSFKRKDFFDQIGVVIGVLGERHEVVAARDVEEEVSTKECHETSAVAASTAAAVGGAVVFFINHPRVQTPAKHATRVVERVTSLECVRQSECRNFGTDHGNDRLIRKIGAYRGKLRPSKTQGWMMRLLTRYEKPKKIQNSSCLIKAKVAGIDIEFMIDSGAQVNTVTKLSFSKIVADELASSKILALSSNTDQPLKGYGSNDPIKVVAVFSAELFVSEDRPVMVEKFYVVDELRALLGFNTAVRYSVLDIGLTVPVRYQRLSFNRGNSNIALVESASRPAEFPKFNVPPITLKYNTDMPPSRNVYTNIPIAFKELTKQKLSDLLISGIIEEVTPDMDRSFCSSLLVVPKGRDDIRLVIDLRGPNRSIHRTPFKMPTFETILMELHGAEWFSTIDLKNAFFHIELHENSRHLTNFFAGDGIYRYKRLPFGLCNAPDIFQEVLQTVVLAGCEGVVNYLDDMMIFGKTKEEHDRNLAKVMECLKNHNVMINEEKCKFGQKSVDFLGFLVSSDGWKLADDKIAALKNFRSPATIAEVKSFLGLINFIERFIPHRAQRTWRLRELAKGDHFYWDNDLEKEFEFLKNDAWKTVTSLGYYSRFDETELYVDASPFGLGAVLVQFDKDHQPRVIACASKTLTPVEQKYPQTQKEALAMVWGVEKFSMYLMSISFTIRTDAEANEFIFGGLHRIGRRAVTRAEAWALKLQPYSFTVRRIPGNMNIADALSRLVVQNPPDKSFDDETDDKHLLYFLDTGAMELTWDEIASSSEQDKELCSVKAAIETGQWESGLRRIAEYSHTLSPPRPHGSIIN</sequence>
<feature type="domain" description="Reverse transcriptase" evidence="8">
    <location>
        <begin position="633"/>
        <end position="811"/>
    </location>
</feature>
<dbReference type="PANTHER" id="PTHR37984">
    <property type="entry name" value="PROTEIN CBG26694"/>
    <property type="match status" value="1"/>
</dbReference>
<protein>
    <recommendedName>
        <fullName evidence="8">Reverse transcriptase domain-containing protein</fullName>
    </recommendedName>
</protein>
<evidence type="ECO:0000256" key="2">
    <source>
        <dbReference type="ARBA" id="ARBA00022695"/>
    </source>
</evidence>
<evidence type="ECO:0000259" key="8">
    <source>
        <dbReference type="PROSITE" id="PS50878"/>
    </source>
</evidence>
<dbReference type="EnsemblMetazoa" id="AALFPA23_018237.R26795">
    <property type="protein sequence ID" value="AALFPA23_018237.P26795"/>
    <property type="gene ID" value="AALFPA23_018237"/>
</dbReference>
<keyword evidence="6" id="KW-0695">RNA-directed DNA polymerase</keyword>
<keyword evidence="10" id="KW-1185">Reference proteome</keyword>
<dbReference type="Pfam" id="PF00078">
    <property type="entry name" value="RVT_1"/>
    <property type="match status" value="1"/>
</dbReference>
<dbReference type="InterPro" id="IPR050951">
    <property type="entry name" value="Retrovirus_Pol_polyprotein"/>
</dbReference>
<dbReference type="PANTHER" id="PTHR37984:SF9">
    <property type="entry name" value="INTEGRASE CATALYTIC DOMAIN-CONTAINING PROTEIN"/>
    <property type="match status" value="1"/>
</dbReference>
<name>A0ABM1ZGJ8_AEDAL</name>
<organism evidence="9 10">
    <name type="scientific">Aedes albopictus</name>
    <name type="common">Asian tiger mosquito</name>
    <name type="synonym">Stegomyia albopicta</name>
    <dbReference type="NCBI Taxonomy" id="7160"/>
    <lineage>
        <taxon>Eukaryota</taxon>
        <taxon>Metazoa</taxon>
        <taxon>Ecdysozoa</taxon>
        <taxon>Arthropoda</taxon>
        <taxon>Hexapoda</taxon>
        <taxon>Insecta</taxon>
        <taxon>Pterygota</taxon>
        <taxon>Neoptera</taxon>
        <taxon>Endopterygota</taxon>
        <taxon>Diptera</taxon>
        <taxon>Nematocera</taxon>
        <taxon>Culicoidea</taxon>
        <taxon>Culicidae</taxon>
        <taxon>Culicinae</taxon>
        <taxon>Aedini</taxon>
        <taxon>Aedes</taxon>
        <taxon>Stegomyia</taxon>
    </lineage>
</organism>
<evidence type="ECO:0000256" key="7">
    <source>
        <dbReference type="SAM" id="MobiDB-lite"/>
    </source>
</evidence>
<dbReference type="GeneID" id="134286952"/>
<evidence type="ECO:0000256" key="3">
    <source>
        <dbReference type="ARBA" id="ARBA00022722"/>
    </source>
</evidence>
<keyword evidence="3" id="KW-0540">Nuclease</keyword>
<dbReference type="SUPFAM" id="SSF56672">
    <property type="entry name" value="DNA/RNA polymerases"/>
    <property type="match status" value="1"/>
</dbReference>
<dbReference type="PROSITE" id="PS50878">
    <property type="entry name" value="RT_POL"/>
    <property type="match status" value="1"/>
</dbReference>
<dbReference type="CDD" id="cd09274">
    <property type="entry name" value="RNase_HI_RT_Ty3"/>
    <property type="match status" value="1"/>
</dbReference>
<dbReference type="InterPro" id="IPR043502">
    <property type="entry name" value="DNA/RNA_pol_sf"/>
</dbReference>
<proteinExistence type="predicted"/>
<evidence type="ECO:0000256" key="1">
    <source>
        <dbReference type="ARBA" id="ARBA00022679"/>
    </source>
</evidence>
<evidence type="ECO:0000256" key="4">
    <source>
        <dbReference type="ARBA" id="ARBA00022759"/>
    </source>
</evidence>
<dbReference type="RefSeq" id="XP_062704647.1">
    <property type="nucleotide sequence ID" value="XM_062848663.1"/>
</dbReference>
<evidence type="ECO:0000256" key="5">
    <source>
        <dbReference type="ARBA" id="ARBA00022801"/>
    </source>
</evidence>
<dbReference type="Gene3D" id="3.30.70.270">
    <property type="match status" value="2"/>
</dbReference>
<accession>A0ABM1ZGJ8</accession>
<evidence type="ECO:0000313" key="10">
    <source>
        <dbReference type="Proteomes" id="UP000069940"/>
    </source>
</evidence>
<dbReference type="CDD" id="cd01647">
    <property type="entry name" value="RT_LTR"/>
    <property type="match status" value="1"/>
</dbReference>
<feature type="compositionally biased region" description="Low complexity" evidence="7">
    <location>
        <begin position="48"/>
        <end position="57"/>
    </location>
</feature>
<keyword evidence="1" id="KW-0808">Transferase</keyword>
<evidence type="ECO:0000256" key="6">
    <source>
        <dbReference type="ARBA" id="ARBA00022918"/>
    </source>
</evidence>
<dbReference type="Proteomes" id="UP000069940">
    <property type="component" value="Unassembled WGS sequence"/>
</dbReference>
<feature type="region of interest" description="Disordered" evidence="7">
    <location>
        <begin position="1"/>
        <end position="59"/>
    </location>
</feature>
<keyword evidence="2" id="KW-0548">Nucleotidyltransferase</keyword>
<keyword evidence="4" id="KW-0255">Endonuclease</keyword>
<dbReference type="Gene3D" id="3.10.20.370">
    <property type="match status" value="1"/>
</dbReference>
<dbReference type="InterPro" id="IPR000477">
    <property type="entry name" value="RT_dom"/>
</dbReference>
<reference evidence="9" key="2">
    <citation type="submission" date="2025-05" db="UniProtKB">
        <authorList>
            <consortium name="EnsemblMetazoa"/>
        </authorList>
    </citation>
    <scope>IDENTIFICATION</scope>
    <source>
        <strain evidence="9">Foshan</strain>
    </source>
</reference>
<dbReference type="InterPro" id="IPR043128">
    <property type="entry name" value="Rev_trsase/Diguanyl_cyclase"/>
</dbReference>
<dbReference type="InterPro" id="IPR041373">
    <property type="entry name" value="RT_RNaseH"/>
</dbReference>
<keyword evidence="5" id="KW-0378">Hydrolase</keyword>
<dbReference type="Pfam" id="PF17917">
    <property type="entry name" value="RT_RNaseH"/>
    <property type="match status" value="1"/>
</dbReference>